<dbReference type="InterPro" id="IPR011739">
    <property type="entry name" value="GTA_rcc01693"/>
</dbReference>
<sequence length="76" mass="8538">MKAAAGKTTAFPWDSVMTASFGLLRLSPRDFWSMTPREMERAMSALGGGRTPAPRRGELEHLMAQFPDMTEQSYDR</sequence>
<keyword evidence="2" id="KW-1185">Reference proteome</keyword>
<dbReference type="Pfam" id="PF09550">
    <property type="entry name" value="Phage_TAC_6"/>
    <property type="match status" value="1"/>
</dbReference>
<dbReference type="EMBL" id="JBFOCI010000003">
    <property type="protein sequence ID" value="MEW9806804.1"/>
    <property type="molecule type" value="Genomic_DNA"/>
</dbReference>
<comment type="caution">
    <text evidence="1">The sequence shown here is derived from an EMBL/GenBank/DDBJ whole genome shotgun (WGS) entry which is preliminary data.</text>
</comment>
<dbReference type="InterPro" id="IPR019056">
    <property type="entry name" value="Phage_TAC_6"/>
</dbReference>
<organism evidence="1 2">
    <name type="scientific">Mesorhizobium marinum</name>
    <dbReference type="NCBI Taxonomy" id="3228790"/>
    <lineage>
        <taxon>Bacteria</taxon>
        <taxon>Pseudomonadati</taxon>
        <taxon>Pseudomonadota</taxon>
        <taxon>Alphaproteobacteria</taxon>
        <taxon>Hyphomicrobiales</taxon>
        <taxon>Phyllobacteriaceae</taxon>
        <taxon>Mesorhizobium</taxon>
    </lineage>
</organism>
<evidence type="ECO:0000313" key="1">
    <source>
        <dbReference type="EMBL" id="MEW9806804.1"/>
    </source>
</evidence>
<accession>A0ABV3R0E5</accession>
<reference evidence="1 2" key="1">
    <citation type="submission" date="2024-06" db="EMBL/GenBank/DDBJ databases">
        <authorList>
            <person name="Tuo L."/>
        </authorList>
    </citation>
    <scope>NUCLEOTIDE SEQUENCE [LARGE SCALE GENOMIC DNA]</scope>
    <source>
        <strain evidence="1 2">ZMM04-5</strain>
    </source>
</reference>
<proteinExistence type="predicted"/>
<evidence type="ECO:0000313" key="2">
    <source>
        <dbReference type="Proteomes" id="UP001556196"/>
    </source>
</evidence>
<protein>
    <submittedName>
        <fullName evidence="1">Rcc01693 family protein</fullName>
    </submittedName>
</protein>
<gene>
    <name evidence="1" type="ORF">ABUE31_12500</name>
</gene>
<dbReference type="RefSeq" id="WP_367724173.1">
    <property type="nucleotide sequence ID" value="NZ_JBFOCH010000042.1"/>
</dbReference>
<dbReference type="Proteomes" id="UP001556196">
    <property type="component" value="Unassembled WGS sequence"/>
</dbReference>
<name>A0ABV3R0E5_9HYPH</name>
<dbReference type="NCBIfam" id="TIGR02216">
    <property type="entry name" value="phage_TIGR02216"/>
    <property type="match status" value="1"/>
</dbReference>